<dbReference type="AlphaFoldDB" id="X0YKT8"/>
<protein>
    <submittedName>
        <fullName evidence="1">Uncharacterized protein</fullName>
    </submittedName>
</protein>
<accession>X0YKT8</accession>
<organism evidence="1">
    <name type="scientific">marine sediment metagenome</name>
    <dbReference type="NCBI Taxonomy" id="412755"/>
    <lineage>
        <taxon>unclassified sequences</taxon>
        <taxon>metagenomes</taxon>
        <taxon>ecological metagenomes</taxon>
    </lineage>
</organism>
<comment type="caution">
    <text evidence="1">The sequence shown here is derived from an EMBL/GenBank/DDBJ whole genome shotgun (WGS) entry which is preliminary data.</text>
</comment>
<evidence type="ECO:0000313" key="1">
    <source>
        <dbReference type="EMBL" id="GAG56650.1"/>
    </source>
</evidence>
<dbReference type="EMBL" id="BART01006028">
    <property type="protein sequence ID" value="GAG56650.1"/>
    <property type="molecule type" value="Genomic_DNA"/>
</dbReference>
<feature type="non-terminal residue" evidence="1">
    <location>
        <position position="1"/>
    </location>
</feature>
<sequence>TKVGETNLFFTTPFLEMNFDQGESSNFLIECLEDTVSQIRKLVCRLSFFNKYKKCVIFILPNSLIKKNNKFQHLKHLICDKSVWCSDIGAPEKNIPGIRIVFNDDLLQKKNRWINYKWKYIQFGVYVNRINLHIFSFLM</sequence>
<gene>
    <name evidence="1" type="ORF">S01H4_13703</name>
</gene>
<reference evidence="1" key="1">
    <citation type="journal article" date="2014" name="Front. Microbiol.">
        <title>High frequency of phylogenetically diverse reductive dehalogenase-homologous genes in deep subseafloor sedimentary metagenomes.</title>
        <authorList>
            <person name="Kawai M."/>
            <person name="Futagami T."/>
            <person name="Toyoda A."/>
            <person name="Takaki Y."/>
            <person name="Nishi S."/>
            <person name="Hori S."/>
            <person name="Arai W."/>
            <person name="Tsubouchi T."/>
            <person name="Morono Y."/>
            <person name="Uchiyama I."/>
            <person name="Ito T."/>
            <person name="Fujiyama A."/>
            <person name="Inagaki F."/>
            <person name="Takami H."/>
        </authorList>
    </citation>
    <scope>NUCLEOTIDE SEQUENCE</scope>
    <source>
        <strain evidence="1">Expedition CK06-06</strain>
    </source>
</reference>
<proteinExistence type="predicted"/>
<name>X0YKT8_9ZZZZ</name>